<organism evidence="2 3">
    <name type="scientific">Rhizobium setariae</name>
    <dbReference type="NCBI Taxonomy" id="2801340"/>
    <lineage>
        <taxon>Bacteria</taxon>
        <taxon>Pseudomonadati</taxon>
        <taxon>Pseudomonadota</taxon>
        <taxon>Alphaproteobacteria</taxon>
        <taxon>Hyphomicrobiales</taxon>
        <taxon>Rhizobiaceae</taxon>
        <taxon>Rhizobium/Agrobacterium group</taxon>
        <taxon>Rhizobium</taxon>
    </lineage>
</organism>
<reference evidence="2" key="1">
    <citation type="submission" date="2021-01" db="EMBL/GenBank/DDBJ databases">
        <title>Rhizobium sp. strain KVB221 16S ribosomal RNA gene Genome sequencing and assembly.</title>
        <authorList>
            <person name="Kang M."/>
        </authorList>
    </citation>
    <scope>NUCLEOTIDE SEQUENCE</scope>
    <source>
        <strain evidence="2">KVB221</strain>
    </source>
</reference>
<gene>
    <name evidence="2" type="ORF">JJB09_16415</name>
</gene>
<dbReference type="Proteomes" id="UP000633219">
    <property type="component" value="Unassembled WGS sequence"/>
</dbReference>
<protein>
    <submittedName>
        <fullName evidence="2">RES family NAD+ phosphorylase</fullName>
    </submittedName>
</protein>
<dbReference type="Pfam" id="PF08808">
    <property type="entry name" value="RES"/>
    <property type="match status" value="1"/>
</dbReference>
<proteinExistence type="predicted"/>
<dbReference type="SMART" id="SM00953">
    <property type="entry name" value="RES"/>
    <property type="match status" value="1"/>
</dbReference>
<dbReference type="AlphaFoldDB" id="A0A937CNC8"/>
<dbReference type="EMBL" id="JAEQNC010000009">
    <property type="protein sequence ID" value="MBL0373611.1"/>
    <property type="molecule type" value="Genomic_DNA"/>
</dbReference>
<comment type="caution">
    <text evidence="2">The sequence shown here is derived from an EMBL/GenBank/DDBJ whole genome shotgun (WGS) entry which is preliminary data.</text>
</comment>
<sequence>MRFVGTCYRAHDPRWSFKPISGDGAAIRGARFNPKGVPALYLGLSIMTAVKEANQGFAHRIDPCVLCSYEVDCDDIADLTTEQGRDEYAVTLDELACGWALALAEGKRPQSWGIHDRLRARDVAGIVVPSFAPGAEPDDRNLVLWKWGESLPHRVNVIDPSGRLPKDQLSWREPE</sequence>
<accession>A0A937CNC8</accession>
<dbReference type="InterPro" id="IPR014914">
    <property type="entry name" value="RES_dom"/>
</dbReference>
<evidence type="ECO:0000313" key="2">
    <source>
        <dbReference type="EMBL" id="MBL0373611.1"/>
    </source>
</evidence>
<keyword evidence="3" id="KW-1185">Reference proteome</keyword>
<dbReference type="RefSeq" id="WP_201660399.1">
    <property type="nucleotide sequence ID" value="NZ_JAEQNC010000009.1"/>
</dbReference>
<name>A0A937CNC8_9HYPH</name>
<evidence type="ECO:0000313" key="3">
    <source>
        <dbReference type="Proteomes" id="UP000633219"/>
    </source>
</evidence>
<evidence type="ECO:0000259" key="1">
    <source>
        <dbReference type="SMART" id="SM00953"/>
    </source>
</evidence>
<feature type="domain" description="RES" evidence="1">
    <location>
        <begin position="19"/>
        <end position="161"/>
    </location>
</feature>